<feature type="region of interest" description="Disordered" evidence="1">
    <location>
        <begin position="1"/>
        <end position="22"/>
    </location>
</feature>
<reference evidence="2 3" key="1">
    <citation type="journal article" date="2019" name="Philos. Trans. R. Soc. Lond., B, Biol. Sci.">
        <title>Ant behaviour and brain gene expression of defending hosts depend on the ecological success of the intruding social parasite.</title>
        <authorList>
            <person name="Kaur R."/>
            <person name="Stoldt M."/>
            <person name="Jongepier E."/>
            <person name="Feldmeyer B."/>
            <person name="Menzel F."/>
            <person name="Bornberg-Bauer E."/>
            <person name="Foitzik S."/>
        </authorList>
    </citation>
    <scope>NUCLEOTIDE SEQUENCE [LARGE SCALE GENOMIC DNA]</scope>
    <source>
        <tissue evidence="2">Whole body</tissue>
    </source>
</reference>
<dbReference type="EMBL" id="QBLH01002167">
    <property type="protein sequence ID" value="TGZ49306.1"/>
    <property type="molecule type" value="Genomic_DNA"/>
</dbReference>
<name>A0A4S2KJI5_9HYME</name>
<sequence>EEKANGSKRLRGGWHEDRSRISSRGCRIKARVRPGRRISRMRTRLSLARRRHSAIDSTEGRKFSLDSLVDRQIANDLTLGR</sequence>
<evidence type="ECO:0000313" key="3">
    <source>
        <dbReference type="Proteomes" id="UP000310200"/>
    </source>
</evidence>
<proteinExistence type="predicted"/>
<dbReference type="Proteomes" id="UP000310200">
    <property type="component" value="Unassembled WGS sequence"/>
</dbReference>
<keyword evidence="3" id="KW-1185">Reference proteome</keyword>
<feature type="non-terminal residue" evidence="2">
    <location>
        <position position="1"/>
    </location>
</feature>
<gene>
    <name evidence="2" type="ORF">DBV15_03073</name>
</gene>
<evidence type="ECO:0000256" key="1">
    <source>
        <dbReference type="SAM" id="MobiDB-lite"/>
    </source>
</evidence>
<feature type="compositionally biased region" description="Basic residues" evidence="1">
    <location>
        <begin position="1"/>
        <end position="12"/>
    </location>
</feature>
<dbReference type="AlphaFoldDB" id="A0A4S2KJI5"/>
<organism evidence="2 3">
    <name type="scientific">Temnothorax longispinosus</name>
    <dbReference type="NCBI Taxonomy" id="300112"/>
    <lineage>
        <taxon>Eukaryota</taxon>
        <taxon>Metazoa</taxon>
        <taxon>Ecdysozoa</taxon>
        <taxon>Arthropoda</taxon>
        <taxon>Hexapoda</taxon>
        <taxon>Insecta</taxon>
        <taxon>Pterygota</taxon>
        <taxon>Neoptera</taxon>
        <taxon>Endopterygota</taxon>
        <taxon>Hymenoptera</taxon>
        <taxon>Apocrita</taxon>
        <taxon>Aculeata</taxon>
        <taxon>Formicoidea</taxon>
        <taxon>Formicidae</taxon>
        <taxon>Myrmicinae</taxon>
        <taxon>Temnothorax</taxon>
    </lineage>
</organism>
<accession>A0A4S2KJI5</accession>
<evidence type="ECO:0000313" key="2">
    <source>
        <dbReference type="EMBL" id="TGZ49306.1"/>
    </source>
</evidence>
<protein>
    <submittedName>
        <fullName evidence="2">Uncharacterized protein</fullName>
    </submittedName>
</protein>
<comment type="caution">
    <text evidence="2">The sequence shown here is derived from an EMBL/GenBank/DDBJ whole genome shotgun (WGS) entry which is preliminary data.</text>
</comment>